<feature type="chain" id="PRO_5045195969" description="Ionotropic receptor" evidence="2">
    <location>
        <begin position="20"/>
        <end position="632"/>
    </location>
</feature>
<evidence type="ECO:0008006" key="5">
    <source>
        <dbReference type="Google" id="ProtNLM"/>
    </source>
</evidence>
<evidence type="ECO:0000256" key="2">
    <source>
        <dbReference type="SAM" id="SignalP"/>
    </source>
</evidence>
<dbReference type="GO" id="GO:0005886">
    <property type="term" value="C:plasma membrane"/>
    <property type="evidence" value="ECO:0007669"/>
    <property type="project" value="UniProtKB-SubCell"/>
</dbReference>
<feature type="region of interest" description="Disordered" evidence="1">
    <location>
        <begin position="608"/>
        <end position="632"/>
    </location>
</feature>
<dbReference type="RefSeq" id="XP_065719918.2">
    <property type="nucleotide sequence ID" value="XM_065863846.2"/>
</dbReference>
<protein>
    <recommendedName>
        <fullName evidence="5">Ionotropic receptor</fullName>
    </recommendedName>
</protein>
<evidence type="ECO:0000256" key="1">
    <source>
        <dbReference type="SAM" id="MobiDB-lite"/>
    </source>
</evidence>
<feature type="signal peptide" evidence="2">
    <location>
        <begin position="1"/>
        <end position="19"/>
    </location>
</feature>
<feature type="compositionally biased region" description="Basic and acidic residues" evidence="1">
    <location>
        <begin position="616"/>
        <end position="632"/>
    </location>
</feature>
<dbReference type="Proteomes" id="UP001652628">
    <property type="component" value="Chromosome 2R"/>
</dbReference>
<dbReference type="AlphaFoldDB" id="A0AB40DCA9"/>
<dbReference type="GeneID" id="108008106"/>
<keyword evidence="2" id="KW-0732">Signal</keyword>
<gene>
    <name evidence="4" type="primary">LOC108008106</name>
</gene>
<proteinExistence type="predicted"/>
<keyword evidence="3" id="KW-1185">Reference proteome</keyword>
<reference evidence="4" key="1">
    <citation type="submission" date="2025-08" db="UniProtKB">
        <authorList>
            <consortium name="RefSeq"/>
        </authorList>
    </citation>
    <scope>IDENTIFICATION</scope>
</reference>
<organism evidence="3 4">
    <name type="scientific">Drosophila suzukii</name>
    <name type="common">Spotted-wing drosophila fruit fly</name>
    <dbReference type="NCBI Taxonomy" id="28584"/>
    <lineage>
        <taxon>Eukaryota</taxon>
        <taxon>Metazoa</taxon>
        <taxon>Ecdysozoa</taxon>
        <taxon>Arthropoda</taxon>
        <taxon>Hexapoda</taxon>
        <taxon>Insecta</taxon>
        <taxon>Pterygota</taxon>
        <taxon>Neoptera</taxon>
        <taxon>Endopterygota</taxon>
        <taxon>Diptera</taxon>
        <taxon>Brachycera</taxon>
        <taxon>Muscomorpha</taxon>
        <taxon>Ephydroidea</taxon>
        <taxon>Drosophilidae</taxon>
        <taxon>Drosophila</taxon>
        <taxon>Sophophora</taxon>
    </lineage>
</organism>
<evidence type="ECO:0000313" key="4">
    <source>
        <dbReference type="RefSeq" id="XP_065719918.2"/>
    </source>
</evidence>
<evidence type="ECO:0000313" key="3">
    <source>
        <dbReference type="Proteomes" id="UP001652628"/>
    </source>
</evidence>
<sequence length="632" mass="72313">MLRGLHFVCGIYFFLGVLALPPIPFEGKTYESAFLHNLTSQMVAENRIETLASYGVNWERYRLGPIVAKSIEQSLMEEFQVPIVVWGLRRNISIRHLLGYKTLICVSISSVVPDVDPIFDVLNDGLVGLHYVPMLFIYKPLRMMAPTRDMLEVFFAWCWQHRFTNVFLTFYLRSLDNSSWKFSKGGRNEIYSYTPFPNLTIRNITETGYQPVDIMMNLTGYEFRVPVFQDPPTVFQLPNGDLSGSLGLMFSAYVHHRMGVLRPEPNAHVNRYSYQEHLMLAAARGEIEMGVHPYSSMQLNSSLTAGSFPLGMTNTCVLVPWQRESPQVRFMQVAAQINGPFFLILLVAMTLSWQLVHGRWRRGVHLTLVTFFQQSVPNREFHQLAEPYKIIHVALLLGSLVLWTMRAGYLSSVFTSQVPGWQINTAKDFLATPLRLMLTETEVEMYFTAGLLPSALMPRLLVVNKTTLMEHLDSLNSSYAYCTTAEHWSVVMLQQRRMYRPPFRLASNLCTTPRFLRFPVQRNSPFQQNFNRFGIHSLQFGFWAHWTRKSLLEAIQLRLVVELTDDYVPFQSLTLADFQVLIKIYLLCLLGSSFHSVSNPRTLTCNVGNIRQGKGKGKDKAGGPKTSAPEKN</sequence>
<name>A0AB40DCA9_DROSZ</name>
<accession>A0AB40DCA9</accession>